<evidence type="ECO:0000313" key="3">
    <source>
        <dbReference type="EMBL" id="QQT00374.1"/>
    </source>
</evidence>
<evidence type="ECO:0000256" key="1">
    <source>
        <dbReference type="SAM" id="Phobius"/>
    </source>
</evidence>
<dbReference type="KEGG" id="ppsr:I6J18_22890"/>
<gene>
    <name evidence="3" type="ORF">I6J18_22890</name>
</gene>
<feature type="transmembrane region" description="Helical" evidence="1">
    <location>
        <begin position="7"/>
        <end position="27"/>
    </location>
</feature>
<keyword evidence="1" id="KW-1133">Transmembrane helix</keyword>
<evidence type="ECO:0000259" key="2">
    <source>
        <dbReference type="Pfam" id="PF18902"/>
    </source>
</evidence>
<keyword evidence="1" id="KW-0472">Membrane</keyword>
<dbReference type="Proteomes" id="UP000595254">
    <property type="component" value="Chromosome"/>
</dbReference>
<dbReference type="InterPro" id="IPR043717">
    <property type="entry name" value="DUF5658"/>
</dbReference>
<dbReference type="RefSeq" id="WP_040376144.1">
    <property type="nucleotide sequence ID" value="NZ_CP068053.1"/>
</dbReference>
<organism evidence="3 4">
    <name type="scientific">Peribacillus psychrosaccharolyticus</name>
    <name type="common">Bacillus psychrosaccharolyticus</name>
    <dbReference type="NCBI Taxonomy" id="1407"/>
    <lineage>
        <taxon>Bacteria</taxon>
        <taxon>Bacillati</taxon>
        <taxon>Bacillota</taxon>
        <taxon>Bacilli</taxon>
        <taxon>Bacillales</taxon>
        <taxon>Bacillaceae</taxon>
        <taxon>Peribacillus</taxon>
    </lineage>
</organism>
<protein>
    <recommendedName>
        <fullName evidence="2">DUF5658 domain-containing protein</fullName>
    </recommendedName>
</protein>
<evidence type="ECO:0000313" key="4">
    <source>
        <dbReference type="Proteomes" id="UP000595254"/>
    </source>
</evidence>
<feature type="transmembrane region" description="Helical" evidence="1">
    <location>
        <begin position="76"/>
        <end position="94"/>
    </location>
</feature>
<accession>A0A974NMF7</accession>
<dbReference type="EMBL" id="CP068053">
    <property type="protein sequence ID" value="QQT00374.1"/>
    <property type="molecule type" value="Genomic_DNA"/>
</dbReference>
<proteinExistence type="predicted"/>
<dbReference type="Pfam" id="PF18902">
    <property type="entry name" value="DUF5658"/>
    <property type="match status" value="1"/>
</dbReference>
<reference evidence="3 4" key="1">
    <citation type="submission" date="2021-01" db="EMBL/GenBank/DDBJ databases">
        <title>FDA dAtabase for Regulatory Grade micrObial Sequences (FDA-ARGOS): Supporting development and validation of Infectious Disease Dx tests.</title>
        <authorList>
            <person name="Nelson B."/>
            <person name="Plummer A."/>
            <person name="Tallon L."/>
            <person name="Sadzewicz L."/>
            <person name="Zhao X."/>
            <person name="Boylan J."/>
            <person name="Ott S."/>
            <person name="Bowen H."/>
            <person name="Vavikolanu K."/>
            <person name="Mehta A."/>
            <person name="Aluvathingal J."/>
            <person name="Nadendla S."/>
            <person name="Myers T."/>
            <person name="Yan Y."/>
            <person name="Sichtig H."/>
        </authorList>
    </citation>
    <scope>NUCLEOTIDE SEQUENCE [LARGE SCALE GENOMIC DNA]</scope>
    <source>
        <strain evidence="3 4">FDAARGOS_1161</strain>
    </source>
</reference>
<sequence>MNTATMIFLLCAVDAILTTAGLSLHLIEEGNPLMNYLIEWNVGLFFLVKLGLPMLLLLLIPLVNKNWIYHLMNVTVVLYVFINIYHLAWILPYFL</sequence>
<keyword evidence="4" id="KW-1185">Reference proteome</keyword>
<feature type="transmembrane region" description="Helical" evidence="1">
    <location>
        <begin position="42"/>
        <end position="64"/>
    </location>
</feature>
<dbReference type="AlphaFoldDB" id="A0A974NMF7"/>
<keyword evidence="1" id="KW-0812">Transmembrane</keyword>
<feature type="domain" description="DUF5658" evidence="2">
    <location>
        <begin position="6"/>
        <end position="91"/>
    </location>
</feature>
<name>A0A974NMF7_PERPY</name>